<dbReference type="Proteomes" id="UP000274504">
    <property type="component" value="Unassembled WGS sequence"/>
</dbReference>
<dbReference type="AlphaFoldDB" id="A0A0R3SMV0"/>
<evidence type="ECO:0000256" key="3">
    <source>
        <dbReference type="SAM" id="SignalP"/>
    </source>
</evidence>
<reference evidence="4 5" key="2">
    <citation type="submission" date="2018-11" db="EMBL/GenBank/DDBJ databases">
        <authorList>
            <consortium name="Pathogen Informatics"/>
        </authorList>
    </citation>
    <scope>NUCLEOTIDE SEQUENCE [LARGE SCALE GENOMIC DNA]</scope>
</reference>
<evidence type="ECO:0000313" key="5">
    <source>
        <dbReference type="Proteomes" id="UP000274504"/>
    </source>
</evidence>
<feature type="chain" id="PRO_5043131354" evidence="3">
    <location>
        <begin position="19"/>
        <end position="236"/>
    </location>
</feature>
<sequence length="236" mass="26639">MAFQPLILIFLAVLSVKADVHDEFPEWDPIHWIVESTDLITLPCKHPAYYPFNDIANNGKKVVWILPKDASYRHLSNGSSDEGFTVKKDSQDYELIIDKANMNLPDSVNGMYVCAALAQADPNDASNNIYAWYYLRWGVGLYTNVPAMNKGSIGEKYYWCFTYAWVSCLVAIVIIVLFSVTVHFRYKGGAVEESDADGVYADGLSFDEAKEKRRSSSTSSYGYRKSKDLDNSYTKV</sequence>
<accession>A0A0R3SMV0</accession>
<gene>
    <name evidence="4" type="ORF">HDID_LOCUS6263</name>
</gene>
<dbReference type="EMBL" id="UYSG01004686">
    <property type="protein sequence ID" value="VDL58581.1"/>
    <property type="molecule type" value="Genomic_DNA"/>
</dbReference>
<protein>
    <submittedName>
        <fullName evidence="6">Ig-like domain-containing protein</fullName>
    </submittedName>
</protein>
<reference evidence="6" key="1">
    <citation type="submission" date="2017-02" db="UniProtKB">
        <authorList>
            <consortium name="WormBaseParasite"/>
        </authorList>
    </citation>
    <scope>IDENTIFICATION</scope>
</reference>
<evidence type="ECO:0000313" key="6">
    <source>
        <dbReference type="WBParaSite" id="HDID_0000626501-mRNA-1"/>
    </source>
</evidence>
<dbReference type="WBParaSite" id="HDID_0000626501-mRNA-1">
    <property type="protein sequence ID" value="HDID_0000626501-mRNA-1"/>
    <property type="gene ID" value="HDID_0000626501"/>
</dbReference>
<evidence type="ECO:0000256" key="1">
    <source>
        <dbReference type="SAM" id="MobiDB-lite"/>
    </source>
</evidence>
<feature type="signal peptide" evidence="3">
    <location>
        <begin position="1"/>
        <end position="18"/>
    </location>
</feature>
<keyword evidence="2" id="KW-1133">Transmembrane helix</keyword>
<dbReference type="OrthoDB" id="6239122at2759"/>
<evidence type="ECO:0000256" key="2">
    <source>
        <dbReference type="SAM" id="Phobius"/>
    </source>
</evidence>
<keyword evidence="3" id="KW-0732">Signal</keyword>
<name>A0A0R3SMV0_HYMDI</name>
<proteinExistence type="predicted"/>
<organism evidence="6">
    <name type="scientific">Hymenolepis diminuta</name>
    <name type="common">Rat tapeworm</name>
    <dbReference type="NCBI Taxonomy" id="6216"/>
    <lineage>
        <taxon>Eukaryota</taxon>
        <taxon>Metazoa</taxon>
        <taxon>Spiralia</taxon>
        <taxon>Lophotrochozoa</taxon>
        <taxon>Platyhelminthes</taxon>
        <taxon>Cestoda</taxon>
        <taxon>Eucestoda</taxon>
        <taxon>Cyclophyllidea</taxon>
        <taxon>Hymenolepididae</taxon>
        <taxon>Hymenolepis</taxon>
    </lineage>
</organism>
<feature type="region of interest" description="Disordered" evidence="1">
    <location>
        <begin position="208"/>
        <end position="236"/>
    </location>
</feature>
<keyword evidence="2" id="KW-0472">Membrane</keyword>
<keyword evidence="2" id="KW-0812">Transmembrane</keyword>
<evidence type="ECO:0000313" key="4">
    <source>
        <dbReference type="EMBL" id="VDL58581.1"/>
    </source>
</evidence>
<feature type="transmembrane region" description="Helical" evidence="2">
    <location>
        <begin position="156"/>
        <end position="178"/>
    </location>
</feature>